<dbReference type="PANTHER" id="PTHR42776">
    <property type="entry name" value="SERINE PEPTIDASE S9 FAMILY MEMBER"/>
    <property type="match status" value="1"/>
</dbReference>
<sequence length="562" mass="64505">MNLKYKSEDQELYFISSESGMHQLWKYNASKGRKVQLTRSDQNVKNYWLEKEHVTVAVDYHGNERNQFHVMDGDDMKPLAENPDYFHHYGEYDDGQNIYTMVRNHHESSSFDLCIVHGKGAFKVLETFDGPIRFIHELSPDRVLLSRDVDNIDEALLIYDLDEGSTEAVALPEARFASFKFHDDRCLCLTDMEDGYMNVHEINIEDGSHHRLTSFQWDIEHFKVSGDRSEAILSCNENGHSVLYRMDLRSLETEKLTAIQEGVVHSLDYGEGRELFLIHSSVDQPHRICRHSLETGETETVLGNTGETSEVLWQMSSYRSFDGLEVPYFIYESDAEEKKAVIHIHGGPESQARPEFNALYYDLNRAGIQVVVPNIRGSKGYGRAYLEADDKKKRLDAMKDVIELRRHLIDDDIAPESRISVMGRSYGGLMTLLLVTHHPELWASAVDIVGISHLRTFLEHTPPWRRALRAAEYGSIEEAGAFLDDISPLPRSGDISIPLMVFHSHHDARVPYSESVQIVEALKENDQYVGFTAYENEGHTYMHQENIDDMNSQILEFLNRTL</sequence>
<dbReference type="Proteomes" id="UP001455384">
    <property type="component" value="Chromosome"/>
</dbReference>
<dbReference type="RefSeq" id="WP_373446008.1">
    <property type="nucleotide sequence ID" value="NZ_CP138333.2"/>
</dbReference>
<dbReference type="InterPro" id="IPR011042">
    <property type="entry name" value="6-blade_b-propeller_TolB-like"/>
</dbReference>
<organism evidence="3 4">
    <name type="scientific">Salinicoccus bachuensis</name>
    <dbReference type="NCBI Taxonomy" id="3136731"/>
    <lineage>
        <taxon>Bacteria</taxon>
        <taxon>Bacillati</taxon>
        <taxon>Bacillota</taxon>
        <taxon>Bacilli</taxon>
        <taxon>Bacillales</taxon>
        <taxon>Staphylococcaceae</taxon>
        <taxon>Salinicoccus</taxon>
    </lineage>
</organism>
<dbReference type="PRINTS" id="PR00862">
    <property type="entry name" value="PROLIGOPTASE"/>
</dbReference>
<dbReference type="Pfam" id="PF00326">
    <property type="entry name" value="Peptidase_S9"/>
    <property type="match status" value="1"/>
</dbReference>
<keyword evidence="4" id="KW-1185">Reference proteome</keyword>
<evidence type="ECO:0000259" key="2">
    <source>
        <dbReference type="Pfam" id="PF00326"/>
    </source>
</evidence>
<evidence type="ECO:0000313" key="4">
    <source>
        <dbReference type="Proteomes" id="UP001455384"/>
    </source>
</evidence>
<name>A0ABZ3CF75_9STAP</name>
<dbReference type="Gene3D" id="2.120.10.30">
    <property type="entry name" value="TolB, C-terminal domain"/>
    <property type="match status" value="1"/>
</dbReference>
<dbReference type="SUPFAM" id="SSF53474">
    <property type="entry name" value="alpha/beta-Hydrolases"/>
    <property type="match status" value="1"/>
</dbReference>
<dbReference type="InterPro" id="IPR029058">
    <property type="entry name" value="AB_hydrolase_fold"/>
</dbReference>
<gene>
    <name evidence="3" type="ORF">RQP18_08685</name>
</gene>
<keyword evidence="1" id="KW-0378">Hydrolase</keyword>
<dbReference type="InterPro" id="IPR001375">
    <property type="entry name" value="Peptidase_S9_cat"/>
</dbReference>
<protein>
    <submittedName>
        <fullName evidence="3">Prolyl oligopeptidase family serine peptidase</fullName>
    </submittedName>
</protein>
<dbReference type="Gene3D" id="3.40.50.1820">
    <property type="entry name" value="alpha/beta hydrolase"/>
    <property type="match status" value="1"/>
</dbReference>
<dbReference type="InterPro" id="IPR002470">
    <property type="entry name" value="Peptidase_S9A"/>
</dbReference>
<proteinExistence type="predicted"/>
<feature type="domain" description="Peptidase S9 prolyl oligopeptidase catalytic" evidence="2">
    <location>
        <begin position="361"/>
        <end position="562"/>
    </location>
</feature>
<evidence type="ECO:0000313" key="3">
    <source>
        <dbReference type="EMBL" id="WZX28756.2"/>
    </source>
</evidence>
<evidence type="ECO:0000256" key="1">
    <source>
        <dbReference type="ARBA" id="ARBA00022801"/>
    </source>
</evidence>
<dbReference type="EMBL" id="CP138333">
    <property type="protein sequence ID" value="WZX28756.2"/>
    <property type="molecule type" value="Genomic_DNA"/>
</dbReference>
<dbReference type="PANTHER" id="PTHR42776:SF27">
    <property type="entry name" value="DIPEPTIDYL PEPTIDASE FAMILY MEMBER 6"/>
    <property type="match status" value="1"/>
</dbReference>
<reference evidence="4" key="1">
    <citation type="submission" date="2023-10" db="EMBL/GenBank/DDBJ databases">
        <title>Genome analysis and identification of Salinococcus sp. Bachu38 nov., a PGPR from the rhizosphere of Tamarix.</title>
        <authorList>
            <person name="Liang Z."/>
            <person name="Zhang X."/>
            <person name="Jia J."/>
            <person name="Chen X."/>
            <person name="Wang Y."/>
            <person name="Wang Q."/>
            <person name="Wang R."/>
        </authorList>
    </citation>
    <scope>NUCLEOTIDE SEQUENCE [LARGE SCALE GENOMIC DNA]</scope>
    <source>
        <strain evidence="4">Bachu38</strain>
    </source>
</reference>
<accession>A0ABZ3CF75</accession>
<dbReference type="SUPFAM" id="SSF69304">
    <property type="entry name" value="Tricorn protease N-terminal domain"/>
    <property type="match status" value="1"/>
</dbReference>